<dbReference type="SUPFAM" id="SSF88723">
    <property type="entry name" value="PIN domain-like"/>
    <property type="match status" value="1"/>
</dbReference>
<dbReference type="AlphaFoldDB" id="A0A6P1W5E4"/>
<accession>A0A6P1W5E4</accession>
<feature type="domain" description="PIN" evidence="1">
    <location>
        <begin position="2"/>
        <end position="110"/>
    </location>
</feature>
<dbReference type="NCBIfam" id="TIGR00305">
    <property type="entry name" value="putative toxin-antitoxin system toxin component, PIN family"/>
    <property type="match status" value="1"/>
</dbReference>
<keyword evidence="3" id="KW-1185">Reference proteome</keyword>
<dbReference type="Proteomes" id="UP000464577">
    <property type="component" value="Chromosome"/>
</dbReference>
<dbReference type="RefSeq" id="WP_162390965.1">
    <property type="nucleotide sequence ID" value="NZ_CP045997.1"/>
</dbReference>
<dbReference type="InterPro" id="IPR002716">
    <property type="entry name" value="PIN_dom"/>
</dbReference>
<evidence type="ECO:0000313" key="2">
    <source>
        <dbReference type="EMBL" id="QHW00574.1"/>
    </source>
</evidence>
<dbReference type="KEGG" id="senf:GJR95_38595"/>
<proteinExistence type="predicted"/>
<dbReference type="PANTHER" id="PTHR34610">
    <property type="entry name" value="SSL7007 PROTEIN"/>
    <property type="match status" value="1"/>
</dbReference>
<organism evidence="2 3">
    <name type="scientific">Spirosoma endbachense</name>
    <dbReference type="NCBI Taxonomy" id="2666025"/>
    <lineage>
        <taxon>Bacteria</taxon>
        <taxon>Pseudomonadati</taxon>
        <taxon>Bacteroidota</taxon>
        <taxon>Cytophagia</taxon>
        <taxon>Cytophagales</taxon>
        <taxon>Cytophagaceae</taxon>
        <taxon>Spirosoma</taxon>
    </lineage>
</organism>
<dbReference type="PANTHER" id="PTHR34610:SF4">
    <property type="entry name" value="SLL8027 PROTEIN"/>
    <property type="match status" value="1"/>
</dbReference>
<evidence type="ECO:0000313" key="3">
    <source>
        <dbReference type="Proteomes" id="UP000464577"/>
    </source>
</evidence>
<dbReference type="EMBL" id="CP045997">
    <property type="protein sequence ID" value="QHW00574.1"/>
    <property type="molecule type" value="Genomic_DNA"/>
</dbReference>
<name>A0A6P1W5E4_9BACT</name>
<evidence type="ECO:0000259" key="1">
    <source>
        <dbReference type="Pfam" id="PF13470"/>
    </source>
</evidence>
<dbReference type="InterPro" id="IPR002850">
    <property type="entry name" value="PIN_toxin-like"/>
</dbReference>
<sequence length="137" mass="15475">MRIVVDTTDFISALIGKKHREKLKSVLDKPEIELFADNNLLTELSEVAHRDKFRKYVSLSEIALFLEVIQARLTMITPTTVVTDSPDPDDNFLLSLAIDSQAEYLITGNKNDLLALSPYRGIQIIRLQAFLEILSIS</sequence>
<protein>
    <submittedName>
        <fullName evidence="2">Putative toxin-antitoxin system toxin component, PIN family</fullName>
    </submittedName>
</protein>
<reference evidence="2 3" key="1">
    <citation type="submission" date="2019-11" db="EMBL/GenBank/DDBJ databases">
        <title>Spirosoma endbachense sp. nov., isolated from a natural salt meadow.</title>
        <authorList>
            <person name="Rojas J."/>
            <person name="Ambika Manirajan B."/>
            <person name="Ratering S."/>
            <person name="Suarez C."/>
            <person name="Geissler-Plaum R."/>
            <person name="Schnell S."/>
        </authorList>
    </citation>
    <scope>NUCLEOTIDE SEQUENCE [LARGE SCALE GENOMIC DNA]</scope>
    <source>
        <strain evidence="2 3">I-24</strain>
    </source>
</reference>
<gene>
    <name evidence="2" type="ORF">GJR95_38595</name>
</gene>
<dbReference type="Pfam" id="PF13470">
    <property type="entry name" value="PIN_3"/>
    <property type="match status" value="1"/>
</dbReference>
<dbReference type="InterPro" id="IPR029060">
    <property type="entry name" value="PIN-like_dom_sf"/>
</dbReference>